<feature type="transmembrane region" description="Helical" evidence="7">
    <location>
        <begin position="413"/>
        <end position="431"/>
    </location>
</feature>
<feature type="transmembrane region" description="Helical" evidence="7">
    <location>
        <begin position="265"/>
        <end position="286"/>
    </location>
</feature>
<keyword evidence="6 7" id="KW-0472">Membrane</keyword>
<evidence type="ECO:0000256" key="7">
    <source>
        <dbReference type="SAM" id="Phobius"/>
    </source>
</evidence>
<dbReference type="EMBL" id="JACSQB010000027">
    <property type="protein sequence ID" value="MBD8046055.1"/>
    <property type="molecule type" value="Genomic_DNA"/>
</dbReference>
<evidence type="ECO:0000259" key="8">
    <source>
        <dbReference type="Pfam" id="PF02554"/>
    </source>
</evidence>
<keyword evidence="5 7" id="KW-1133">Transmembrane helix</keyword>
<reference evidence="9 10" key="1">
    <citation type="submission" date="2020-08" db="EMBL/GenBank/DDBJ databases">
        <title>A Genomic Blueprint of the Chicken Gut Microbiome.</title>
        <authorList>
            <person name="Gilroy R."/>
            <person name="Ravi A."/>
            <person name="Getino M."/>
            <person name="Pursley I."/>
            <person name="Horton D.L."/>
            <person name="Alikhan N.-F."/>
            <person name="Baker D."/>
            <person name="Gharbi K."/>
            <person name="Hall N."/>
            <person name="Watson M."/>
            <person name="Adriaenssens E.M."/>
            <person name="Foster-Nyarko E."/>
            <person name="Jarju S."/>
            <person name="Secka A."/>
            <person name="Antonio M."/>
            <person name="Oren A."/>
            <person name="Chaudhuri R."/>
            <person name="La Ragione R.M."/>
            <person name="Hildebrand F."/>
            <person name="Pallen M.J."/>
        </authorList>
    </citation>
    <scope>NUCLEOTIDE SEQUENCE [LARGE SCALE GENOMIC DNA]</scope>
    <source>
        <strain evidence="9 10">N37</strain>
    </source>
</reference>
<feature type="domain" description="CstA N-terminal" evidence="8">
    <location>
        <begin position="158"/>
        <end position="285"/>
    </location>
</feature>
<comment type="similarity">
    <text evidence="2">Belongs to the peptide transporter carbon starvation (CstA) (TC 2.A.114) family.</text>
</comment>
<feature type="transmembrane region" description="Helical" evidence="7">
    <location>
        <begin position="186"/>
        <end position="207"/>
    </location>
</feature>
<evidence type="ECO:0000256" key="1">
    <source>
        <dbReference type="ARBA" id="ARBA00004651"/>
    </source>
</evidence>
<feature type="transmembrane region" description="Helical" evidence="7">
    <location>
        <begin position="129"/>
        <end position="150"/>
    </location>
</feature>
<evidence type="ECO:0000256" key="5">
    <source>
        <dbReference type="ARBA" id="ARBA00022989"/>
    </source>
</evidence>
<comment type="subcellular location">
    <subcellularLocation>
        <location evidence="1">Cell membrane</location>
        <topology evidence="1">Multi-pass membrane protein</topology>
    </subcellularLocation>
</comment>
<feature type="transmembrane region" description="Helical" evidence="7">
    <location>
        <begin position="443"/>
        <end position="462"/>
    </location>
</feature>
<name>A0ABR8YPA1_9CLOT</name>
<dbReference type="Pfam" id="PF02554">
    <property type="entry name" value="CstA"/>
    <property type="match status" value="2"/>
</dbReference>
<accession>A0ABR8YPA1</accession>
<feature type="transmembrane region" description="Helical" evidence="7">
    <location>
        <begin position="388"/>
        <end position="406"/>
    </location>
</feature>
<dbReference type="RefSeq" id="WP_191739032.1">
    <property type="nucleotide sequence ID" value="NZ_JACSQB010000027.1"/>
</dbReference>
<organism evidence="9 10">
    <name type="scientific">Clostridium faecium</name>
    <dbReference type="NCBI Taxonomy" id="2762223"/>
    <lineage>
        <taxon>Bacteria</taxon>
        <taxon>Bacillati</taxon>
        <taxon>Bacillota</taxon>
        <taxon>Clostridia</taxon>
        <taxon>Eubacteriales</taxon>
        <taxon>Clostridiaceae</taxon>
        <taxon>Clostridium</taxon>
    </lineage>
</organism>
<dbReference type="InterPro" id="IPR003706">
    <property type="entry name" value="CstA_N"/>
</dbReference>
<dbReference type="InterPro" id="IPR051605">
    <property type="entry name" value="CstA"/>
</dbReference>
<evidence type="ECO:0000256" key="3">
    <source>
        <dbReference type="ARBA" id="ARBA00022475"/>
    </source>
</evidence>
<keyword evidence="10" id="KW-1185">Reference proteome</keyword>
<feature type="transmembrane region" description="Helical" evidence="7">
    <location>
        <begin position="53"/>
        <end position="74"/>
    </location>
</feature>
<feature type="domain" description="CstA N-terminal" evidence="8">
    <location>
        <begin position="4"/>
        <end position="143"/>
    </location>
</feature>
<keyword evidence="4 7" id="KW-0812">Transmembrane</keyword>
<feature type="transmembrane region" description="Helical" evidence="7">
    <location>
        <begin position="6"/>
        <end position="23"/>
    </location>
</feature>
<feature type="transmembrane region" description="Helical" evidence="7">
    <location>
        <begin position="306"/>
        <end position="330"/>
    </location>
</feature>
<evidence type="ECO:0000313" key="10">
    <source>
        <dbReference type="Proteomes" id="UP000627166"/>
    </source>
</evidence>
<evidence type="ECO:0000256" key="4">
    <source>
        <dbReference type="ARBA" id="ARBA00022692"/>
    </source>
</evidence>
<evidence type="ECO:0000256" key="6">
    <source>
        <dbReference type="ARBA" id="ARBA00023136"/>
    </source>
</evidence>
<sequence>MITFLSSIVILILGYFIYGKFTERMFGMDENIKTPSVRLEDGVDFIKLPPAKIFLIQFLNIAGLGPIFGAISGALWGPAAFLWIVFGCIFAGAVHDYFSGMLSVRHDGASIPEVVGKYLGNGFKQFMRGFSVVLLILVGTVFITGPAGLLASLTPDKLDKTFWLYIIFIYFILATVLPIDKLIGKIYPIFGLCLLVMAIGVGGGIVFGDFNIPELTIKNLHPDNLPIWPMMFVTIACGAISGFHATQSPMMARCIGNEKEGRACFFGAMVAEGIVALVWAAAAMTFFHGTEGLGKALAEQGGQAGIVHIISTSLLGKVGGVLAILGVIACPITSGDTAFRSARLTIADFLNYKQGPIKNRLMLSLPLFVIAYGLTLIDFNIIWRYFAWANQTLAMVVLWASAMYMTLNHKSHWFVSIPATFMTAVAVTYILVAPEGFQIATSIAYPIGIVIAIASLVLFLTVSKKKLVGSDVEKYSNM</sequence>
<feature type="transmembrane region" description="Helical" evidence="7">
    <location>
        <begin position="227"/>
        <end position="245"/>
    </location>
</feature>
<feature type="transmembrane region" description="Helical" evidence="7">
    <location>
        <begin position="162"/>
        <end position="179"/>
    </location>
</feature>
<evidence type="ECO:0000256" key="2">
    <source>
        <dbReference type="ARBA" id="ARBA00007755"/>
    </source>
</evidence>
<dbReference type="Proteomes" id="UP000627166">
    <property type="component" value="Unassembled WGS sequence"/>
</dbReference>
<comment type="caution">
    <text evidence="9">The sequence shown here is derived from an EMBL/GenBank/DDBJ whole genome shotgun (WGS) entry which is preliminary data.</text>
</comment>
<dbReference type="PANTHER" id="PTHR30252">
    <property type="entry name" value="INNER MEMBRANE PEPTIDE TRANSPORTER"/>
    <property type="match status" value="1"/>
</dbReference>
<gene>
    <name evidence="9" type="ORF">H9637_03180</name>
</gene>
<feature type="transmembrane region" description="Helical" evidence="7">
    <location>
        <begin position="361"/>
        <end position="382"/>
    </location>
</feature>
<protein>
    <submittedName>
        <fullName evidence="9">Carbon starvation protein A</fullName>
    </submittedName>
</protein>
<evidence type="ECO:0000313" key="9">
    <source>
        <dbReference type="EMBL" id="MBD8046055.1"/>
    </source>
</evidence>
<dbReference type="PANTHER" id="PTHR30252:SF4">
    <property type="entry name" value="CARBON STARVATION"/>
    <property type="match status" value="1"/>
</dbReference>
<keyword evidence="3" id="KW-1003">Cell membrane</keyword>
<feature type="transmembrane region" description="Helical" evidence="7">
    <location>
        <begin position="80"/>
        <end position="98"/>
    </location>
</feature>
<proteinExistence type="inferred from homology"/>